<dbReference type="KEGG" id="sfic:EIZ62_24035"/>
<protein>
    <recommendedName>
        <fullName evidence="1">DUF6891 domain-containing protein</fullName>
    </recommendedName>
</protein>
<feature type="domain" description="DUF6891" evidence="1">
    <location>
        <begin position="121"/>
        <end position="302"/>
    </location>
</feature>
<dbReference type="RefSeq" id="WP_156694736.1">
    <property type="nucleotide sequence ID" value="NZ_CP034279.1"/>
</dbReference>
<dbReference type="EMBL" id="CP034279">
    <property type="protein sequence ID" value="QGV80970.1"/>
    <property type="molecule type" value="Genomic_DNA"/>
</dbReference>
<evidence type="ECO:0000259" key="1">
    <source>
        <dbReference type="Pfam" id="PF21831"/>
    </source>
</evidence>
<dbReference type="AlphaFoldDB" id="A0A6I6FB57"/>
<proteinExistence type="predicted"/>
<keyword evidence="3" id="KW-1185">Reference proteome</keyword>
<sequence length="303" mass="33437">MLAIRVKTEKYGDECARVTAERLGELVRRIGTDGDRFLVVERIPDVPDVFVQVWHEDGGGYQLEHRDGAPERHFTVECADAGRVAEVMVRWARQESGWDTGLAWRALELPVPEPVPDLPPEVRTEVEEYVRGLLVCGYDSRARLAEAAEEWLVSGEDRPVSPAQARQLVDRLWRERLEEQAGWEGTTDPERISRAFAALDARGIVAREHFTCCRTCGTAEIGAEADDDARGFVYFHSQCTQGAAAGQGLFLLYGGFDGSAGTTAAVGREVVAALGDEGLTVDWDGSPERAVVVTGLDWRKRLP</sequence>
<dbReference type="OrthoDB" id="5515732at2"/>
<organism evidence="2 3">
    <name type="scientific">Streptomyces ficellus</name>
    <dbReference type="NCBI Taxonomy" id="1977088"/>
    <lineage>
        <taxon>Bacteria</taxon>
        <taxon>Bacillati</taxon>
        <taxon>Actinomycetota</taxon>
        <taxon>Actinomycetes</taxon>
        <taxon>Kitasatosporales</taxon>
        <taxon>Streptomycetaceae</taxon>
        <taxon>Streptomyces</taxon>
    </lineage>
</organism>
<name>A0A6I6FB57_9ACTN</name>
<dbReference type="InterPro" id="IPR054186">
    <property type="entry name" value="DUF6891"/>
</dbReference>
<gene>
    <name evidence="2" type="ORF">EIZ62_24035</name>
</gene>
<evidence type="ECO:0000313" key="3">
    <source>
        <dbReference type="Proteomes" id="UP000422572"/>
    </source>
</evidence>
<evidence type="ECO:0000313" key="2">
    <source>
        <dbReference type="EMBL" id="QGV80970.1"/>
    </source>
</evidence>
<dbReference type="Proteomes" id="UP000422572">
    <property type="component" value="Chromosome"/>
</dbReference>
<dbReference type="Pfam" id="PF21831">
    <property type="entry name" value="DUF6891"/>
    <property type="match status" value="1"/>
</dbReference>
<reference evidence="2 3" key="1">
    <citation type="submission" date="2018-12" db="EMBL/GenBank/DDBJ databases">
        <title>Complete genome sequence of Streptomyces ficellus NRRL8067, the producer of ficellomycin, feldamycin and nojirimycin.</title>
        <authorList>
            <person name="Zhang H."/>
            <person name="Yue R."/>
            <person name="Liu Y."/>
            <person name="Li M."/>
            <person name="Mu H."/>
            <person name="Zhang J."/>
        </authorList>
    </citation>
    <scope>NUCLEOTIDE SEQUENCE [LARGE SCALE GENOMIC DNA]</scope>
    <source>
        <strain evidence="2 3">NRRL 8067</strain>
    </source>
</reference>
<accession>A0A6I6FB57</accession>